<keyword evidence="2" id="KW-0808">Transferase</keyword>
<organism evidence="8 9">
    <name type="scientific">Fusarium torulosum</name>
    <dbReference type="NCBI Taxonomy" id="33205"/>
    <lineage>
        <taxon>Eukaryota</taxon>
        <taxon>Fungi</taxon>
        <taxon>Dikarya</taxon>
        <taxon>Ascomycota</taxon>
        <taxon>Pezizomycotina</taxon>
        <taxon>Sordariomycetes</taxon>
        <taxon>Hypocreomycetidae</taxon>
        <taxon>Hypocreales</taxon>
        <taxon>Nectriaceae</taxon>
        <taxon>Fusarium</taxon>
    </lineage>
</organism>
<dbReference type="PANTHER" id="PTHR48261:SF2">
    <property type="entry name" value="ACETYLGLUCOSAMINYLTRANSFERASE"/>
    <property type="match status" value="1"/>
</dbReference>
<dbReference type="SUPFAM" id="SSF53448">
    <property type="entry name" value="Nucleotide-diphospho-sugar transferases"/>
    <property type="match status" value="1"/>
</dbReference>
<feature type="domain" description="Glycosyl transferase 64" evidence="7">
    <location>
        <begin position="129"/>
        <end position="326"/>
    </location>
</feature>
<feature type="region of interest" description="Disordered" evidence="5">
    <location>
        <begin position="366"/>
        <end position="390"/>
    </location>
</feature>
<proteinExistence type="predicted"/>
<name>A0AAE8SPQ5_9HYPO</name>
<evidence type="ECO:0000256" key="3">
    <source>
        <dbReference type="ARBA" id="ARBA00023136"/>
    </source>
</evidence>
<reference evidence="8" key="1">
    <citation type="submission" date="2018-03" db="EMBL/GenBank/DDBJ databases">
        <authorList>
            <person name="Guldener U."/>
        </authorList>
    </citation>
    <scope>NUCLEOTIDE SEQUENCE</scope>
</reference>
<gene>
    <name evidence="8" type="ORF">FTOL_13322</name>
</gene>
<evidence type="ECO:0000313" key="9">
    <source>
        <dbReference type="Proteomes" id="UP001187734"/>
    </source>
</evidence>
<dbReference type="Proteomes" id="UP001187734">
    <property type="component" value="Unassembled WGS sequence"/>
</dbReference>
<sequence length="518" mass="58165">MPRPGSEYSLRRSTSQEIECEMRPMLVTKYSDWSFMQHYLRHNWRRKWVILVISVVSFVTFMLFSSAHGFDHEGMETSQHKDVDGFAEVPQLSTFQVRRNNCRKRDEVANKTIWNAAVEKSSHLLDDMFTIALQTYKRPAQLNATLGILTTNRVPSLYEIVVVWNDVDTEPPTDFVGENRVPVRYRRSERNSLNQKLLPDPNYKTQGVLLSDDDWSYNTSGDLEYAFQQWRRAGMHRLTGAFARYAFVNDMGLLTYSMSNKTMYNLVLSGLAFTHMSFLEYYHSDDQLMENLRGYVDRFSNCEDIALNFVASMLTCEGPLNIIPVDVNNITGGDKDGGATLKAPKAGSNTGNKLLETLLGRRPSIAERTPSRNVSFPTTTSKATAPPDSRPALSTGAIIGIAIGGAVALAVVIIAWFCLGRRIVRRRKERRLSQMTQVQPFSFNGSPQSQPSMVNPQTSVGYWESSPTSPQMVTPHQTSPLPPSELPTETYGNGHMVCELPHQGVENKGAGSPENILS</sequence>
<dbReference type="Pfam" id="PF09258">
    <property type="entry name" value="Glyco_transf_64"/>
    <property type="match status" value="1"/>
</dbReference>
<evidence type="ECO:0000256" key="5">
    <source>
        <dbReference type="SAM" id="MobiDB-lite"/>
    </source>
</evidence>
<keyword evidence="9" id="KW-1185">Reference proteome</keyword>
<feature type="transmembrane region" description="Helical" evidence="6">
    <location>
        <begin position="48"/>
        <end position="70"/>
    </location>
</feature>
<keyword evidence="6" id="KW-1133">Transmembrane helix</keyword>
<dbReference type="EMBL" id="ONZP01000770">
    <property type="protein sequence ID" value="SPJ90441.1"/>
    <property type="molecule type" value="Genomic_DNA"/>
</dbReference>
<comment type="subcellular location">
    <subcellularLocation>
        <location evidence="1">Membrane</location>
    </subcellularLocation>
</comment>
<dbReference type="AlphaFoldDB" id="A0AAE8SPQ5"/>
<dbReference type="GO" id="GO:0016757">
    <property type="term" value="F:glycosyltransferase activity"/>
    <property type="evidence" value="ECO:0007669"/>
    <property type="project" value="InterPro"/>
</dbReference>
<keyword evidence="6" id="KW-0812">Transmembrane</keyword>
<keyword evidence="3 6" id="KW-0472">Membrane</keyword>
<feature type="compositionally biased region" description="Polar residues" evidence="5">
    <location>
        <begin position="440"/>
        <end position="479"/>
    </location>
</feature>
<dbReference type="InterPro" id="IPR029044">
    <property type="entry name" value="Nucleotide-diphossugar_trans"/>
</dbReference>
<evidence type="ECO:0000256" key="1">
    <source>
        <dbReference type="ARBA" id="ARBA00004370"/>
    </source>
</evidence>
<keyword evidence="4" id="KW-1015">Disulfide bond</keyword>
<evidence type="ECO:0000256" key="4">
    <source>
        <dbReference type="ARBA" id="ARBA00023157"/>
    </source>
</evidence>
<dbReference type="Gene3D" id="3.90.550.10">
    <property type="entry name" value="Spore Coat Polysaccharide Biosynthesis Protein SpsA, Chain A"/>
    <property type="match status" value="1"/>
</dbReference>
<dbReference type="GO" id="GO:0016020">
    <property type="term" value="C:membrane"/>
    <property type="evidence" value="ECO:0007669"/>
    <property type="project" value="UniProtKB-SubCell"/>
</dbReference>
<evidence type="ECO:0000313" key="8">
    <source>
        <dbReference type="EMBL" id="SPJ90441.1"/>
    </source>
</evidence>
<feature type="region of interest" description="Disordered" evidence="5">
    <location>
        <begin position="440"/>
        <end position="496"/>
    </location>
</feature>
<dbReference type="InterPro" id="IPR004263">
    <property type="entry name" value="Exostosin"/>
</dbReference>
<evidence type="ECO:0000259" key="7">
    <source>
        <dbReference type="Pfam" id="PF09258"/>
    </source>
</evidence>
<evidence type="ECO:0000256" key="6">
    <source>
        <dbReference type="SAM" id="Phobius"/>
    </source>
</evidence>
<evidence type="ECO:0000256" key="2">
    <source>
        <dbReference type="ARBA" id="ARBA00022679"/>
    </source>
</evidence>
<dbReference type="PANTHER" id="PTHR48261">
    <property type="entry name" value="ACETYLGLUCOSAMINYLTRANSFERASE"/>
    <property type="match status" value="1"/>
</dbReference>
<protein>
    <submittedName>
        <fullName evidence="8">Related to exostosin-like 3</fullName>
    </submittedName>
</protein>
<feature type="compositionally biased region" description="Polar residues" evidence="5">
    <location>
        <begin position="371"/>
        <end position="383"/>
    </location>
</feature>
<dbReference type="InterPro" id="IPR015338">
    <property type="entry name" value="GT64_dom"/>
</dbReference>
<accession>A0AAE8SPQ5</accession>
<comment type="caution">
    <text evidence="8">The sequence shown here is derived from an EMBL/GenBank/DDBJ whole genome shotgun (WGS) entry which is preliminary data.</text>
</comment>
<feature type="transmembrane region" description="Helical" evidence="6">
    <location>
        <begin position="397"/>
        <end position="419"/>
    </location>
</feature>